<dbReference type="InterPro" id="IPR054653">
    <property type="entry name" value="EpsI_type_B_pred"/>
</dbReference>
<dbReference type="InterPro" id="IPR014263">
    <property type="entry name" value="Methanolan_biosynth_EpsI"/>
</dbReference>
<name>A0A133XHX6_9RHOO</name>
<evidence type="ECO:0000259" key="2">
    <source>
        <dbReference type="Pfam" id="PF11984"/>
    </source>
</evidence>
<comment type="caution">
    <text evidence="3">The sequence shown here is derived from an EMBL/GenBank/DDBJ whole genome shotgun (WGS) entry which is preliminary data.</text>
</comment>
<evidence type="ECO:0000313" key="3">
    <source>
        <dbReference type="EMBL" id="KXB30545.1"/>
    </source>
</evidence>
<feature type="signal peptide" evidence="1">
    <location>
        <begin position="1"/>
        <end position="21"/>
    </location>
</feature>
<proteinExistence type="predicted"/>
<dbReference type="Pfam" id="PF11984">
    <property type="entry name" value="DUF3485"/>
    <property type="match status" value="1"/>
</dbReference>
<accession>A0A133XHX6</accession>
<evidence type="ECO:0000313" key="4">
    <source>
        <dbReference type="Proteomes" id="UP000070186"/>
    </source>
</evidence>
<dbReference type="EMBL" id="LODL01000021">
    <property type="protein sequence ID" value="KXB30545.1"/>
    <property type="molecule type" value="Genomic_DNA"/>
</dbReference>
<dbReference type="Proteomes" id="UP000070186">
    <property type="component" value="Unassembled WGS sequence"/>
</dbReference>
<dbReference type="NCBIfam" id="NF045609">
    <property type="entry name" value="EpsI_type_B"/>
    <property type="match status" value="1"/>
</dbReference>
<reference evidence="3 4" key="1">
    <citation type="submission" date="2015-12" db="EMBL/GenBank/DDBJ databases">
        <title>Nitrous oxide reduction kinetics distinguish bacteria harboring typical versus atypical NosZ.</title>
        <authorList>
            <person name="Yoon S."/>
            <person name="Nissen S."/>
            <person name="Park D."/>
            <person name="Sanford R.A."/>
            <person name="Loeffler F.E."/>
        </authorList>
    </citation>
    <scope>NUCLEOTIDE SEQUENCE [LARGE SCALE GENOMIC DNA]</scope>
    <source>
        <strain evidence="3 4">ATCC BAA-841</strain>
    </source>
</reference>
<organism evidence="3 4">
    <name type="scientific">Dechloromonas denitrificans</name>
    <dbReference type="NCBI Taxonomy" id="281362"/>
    <lineage>
        <taxon>Bacteria</taxon>
        <taxon>Pseudomonadati</taxon>
        <taxon>Pseudomonadota</taxon>
        <taxon>Betaproteobacteria</taxon>
        <taxon>Rhodocyclales</taxon>
        <taxon>Azonexaceae</taxon>
        <taxon>Dechloromonas</taxon>
    </lineage>
</organism>
<gene>
    <name evidence="3" type="ORF">AT959_14560</name>
</gene>
<dbReference type="STRING" id="281362.AT959_14560"/>
<feature type="chain" id="PRO_5007459706" description="Methanolan biosynthesis EpsI domain-containing protein" evidence="1">
    <location>
        <begin position="22"/>
        <end position="228"/>
    </location>
</feature>
<protein>
    <recommendedName>
        <fullName evidence="2">Methanolan biosynthesis EpsI domain-containing protein</fullName>
    </recommendedName>
</protein>
<sequence>MRPVQRGLLIAVCMLAASAAAKVLTPTQLIAEQRGEHRLDSFVPKSFGEWHEDMQVAPLTVDPRVEAQLANVYTETLSRTYSNAVGQRVMLSLAYGKDQRGEGRSHYPEVCYPAQGFQIGDRKVELVRIGHADIPAVRLVGTHGERVEPITYWVVVGEELITSGLGHKKAIIRYGMNGQIPDGLLVRISSIGSNPATEYRLQDEFATALIGAMAPQQRDRVLGKFAKN</sequence>
<feature type="domain" description="Methanolan biosynthesis EpsI" evidence="2">
    <location>
        <begin position="8"/>
        <end position="214"/>
    </location>
</feature>
<evidence type="ECO:0000256" key="1">
    <source>
        <dbReference type="SAM" id="SignalP"/>
    </source>
</evidence>
<dbReference type="AlphaFoldDB" id="A0A133XHX6"/>
<keyword evidence="4" id="KW-1185">Reference proteome</keyword>
<dbReference type="NCBIfam" id="TIGR02914">
    <property type="entry name" value="EpsI_fam"/>
    <property type="match status" value="1"/>
</dbReference>
<keyword evidence="1" id="KW-0732">Signal</keyword>
<dbReference type="RefSeq" id="WP_066884272.1">
    <property type="nucleotide sequence ID" value="NZ_LODL01000021.1"/>
</dbReference>